<evidence type="ECO:0000313" key="1">
    <source>
        <dbReference type="EMBL" id="CAG9310487.1"/>
    </source>
</evidence>
<reference evidence="1" key="1">
    <citation type="submission" date="2021-09" db="EMBL/GenBank/DDBJ databases">
        <authorList>
            <consortium name="AG Swart"/>
            <person name="Singh M."/>
            <person name="Singh A."/>
            <person name="Seah K."/>
            <person name="Emmerich C."/>
        </authorList>
    </citation>
    <scope>NUCLEOTIDE SEQUENCE</scope>
    <source>
        <strain evidence="1">ATCC30299</strain>
    </source>
</reference>
<keyword evidence="2" id="KW-1185">Reference proteome</keyword>
<protein>
    <submittedName>
        <fullName evidence="1">Uncharacterized protein</fullName>
    </submittedName>
</protein>
<name>A0AAU9I884_9CILI</name>
<accession>A0AAU9I884</accession>
<dbReference type="EMBL" id="CAJZBQ010000002">
    <property type="protein sequence ID" value="CAG9310487.1"/>
    <property type="molecule type" value="Genomic_DNA"/>
</dbReference>
<evidence type="ECO:0000313" key="2">
    <source>
        <dbReference type="Proteomes" id="UP001162131"/>
    </source>
</evidence>
<gene>
    <name evidence="1" type="ORF">BSTOLATCC_MIC1331</name>
</gene>
<sequence length="76" mass="9188">MSFILELIYLYNCLSIPNIQTDIRGDFILLKFQIIDIYFNWNNHGTYLAYINFTFWYNINISSRLEIFDMISNFGQ</sequence>
<dbReference type="Proteomes" id="UP001162131">
    <property type="component" value="Unassembled WGS sequence"/>
</dbReference>
<proteinExistence type="predicted"/>
<dbReference type="AlphaFoldDB" id="A0AAU9I884"/>
<comment type="caution">
    <text evidence="1">The sequence shown here is derived from an EMBL/GenBank/DDBJ whole genome shotgun (WGS) entry which is preliminary data.</text>
</comment>
<organism evidence="1 2">
    <name type="scientific">Blepharisma stoltei</name>
    <dbReference type="NCBI Taxonomy" id="1481888"/>
    <lineage>
        <taxon>Eukaryota</taxon>
        <taxon>Sar</taxon>
        <taxon>Alveolata</taxon>
        <taxon>Ciliophora</taxon>
        <taxon>Postciliodesmatophora</taxon>
        <taxon>Heterotrichea</taxon>
        <taxon>Heterotrichida</taxon>
        <taxon>Blepharismidae</taxon>
        <taxon>Blepharisma</taxon>
    </lineage>
</organism>